<name>A0ABQ8JCY0_DERPT</name>
<dbReference type="Proteomes" id="UP000887458">
    <property type="component" value="Unassembled WGS sequence"/>
</dbReference>
<reference evidence="1 2" key="2">
    <citation type="journal article" date="2022" name="Mol. Biol. Evol.">
        <title>Comparative Genomics Reveals Insights into the Divergent Evolution of Astigmatic Mites and Household Pest Adaptations.</title>
        <authorList>
            <person name="Xiong Q."/>
            <person name="Wan A.T."/>
            <person name="Liu X."/>
            <person name="Fung C.S."/>
            <person name="Xiao X."/>
            <person name="Malainual N."/>
            <person name="Hou J."/>
            <person name="Wang L."/>
            <person name="Wang M."/>
            <person name="Yang K.Y."/>
            <person name="Cui Y."/>
            <person name="Leung E.L."/>
            <person name="Nong W."/>
            <person name="Shin S.K."/>
            <person name="Au S.W."/>
            <person name="Jeong K.Y."/>
            <person name="Chew F.T."/>
            <person name="Hui J.H."/>
            <person name="Leung T.F."/>
            <person name="Tungtrongchitr A."/>
            <person name="Zhong N."/>
            <person name="Liu Z."/>
            <person name="Tsui S.K."/>
        </authorList>
    </citation>
    <scope>NUCLEOTIDE SEQUENCE [LARGE SCALE GENOMIC DNA]</scope>
    <source>
        <strain evidence="1">Derp</strain>
    </source>
</reference>
<dbReference type="EMBL" id="NJHN03000047">
    <property type="protein sequence ID" value="KAH9420470.1"/>
    <property type="molecule type" value="Genomic_DNA"/>
</dbReference>
<keyword evidence="2" id="KW-1185">Reference proteome</keyword>
<proteinExistence type="predicted"/>
<reference evidence="1 2" key="1">
    <citation type="journal article" date="2018" name="J. Allergy Clin. Immunol.">
        <title>High-quality assembly of Dermatophagoides pteronyssinus genome and transcriptome reveals a wide range of novel allergens.</title>
        <authorList>
            <person name="Liu X.Y."/>
            <person name="Yang K.Y."/>
            <person name="Wang M.Q."/>
            <person name="Kwok J.S."/>
            <person name="Zeng X."/>
            <person name="Yang Z."/>
            <person name="Xiao X.J."/>
            <person name="Lau C.P."/>
            <person name="Li Y."/>
            <person name="Huang Z.M."/>
            <person name="Ba J.G."/>
            <person name="Yim A.K."/>
            <person name="Ouyang C.Y."/>
            <person name="Ngai S.M."/>
            <person name="Chan T.F."/>
            <person name="Leung E.L."/>
            <person name="Liu L."/>
            <person name="Liu Z.G."/>
            <person name="Tsui S.K."/>
        </authorList>
    </citation>
    <scope>NUCLEOTIDE SEQUENCE [LARGE SCALE GENOMIC DNA]</scope>
    <source>
        <strain evidence="1">Derp</strain>
    </source>
</reference>
<comment type="caution">
    <text evidence="1">The sequence shown here is derived from an EMBL/GenBank/DDBJ whole genome shotgun (WGS) entry which is preliminary data.</text>
</comment>
<accession>A0ABQ8JCY0</accession>
<evidence type="ECO:0000313" key="1">
    <source>
        <dbReference type="EMBL" id="KAH9420470.1"/>
    </source>
</evidence>
<gene>
    <name evidence="1" type="ORF">DERP_000896</name>
</gene>
<protein>
    <submittedName>
        <fullName evidence="1">Uncharacterized protein</fullName>
    </submittedName>
</protein>
<sequence>MSTKTNWYSHNVCAFRNSGIVYSGRMFQDSYQYPMLCQHFITVNFHCFHLIVTIACYGVDTIAIAAYWNENYDDESNESKMHNRRKHKKKCMGHPSTWNIKKKRMPLSISILMIIMIISV</sequence>
<evidence type="ECO:0000313" key="2">
    <source>
        <dbReference type="Proteomes" id="UP000887458"/>
    </source>
</evidence>
<organism evidence="1 2">
    <name type="scientific">Dermatophagoides pteronyssinus</name>
    <name type="common">European house dust mite</name>
    <dbReference type="NCBI Taxonomy" id="6956"/>
    <lineage>
        <taxon>Eukaryota</taxon>
        <taxon>Metazoa</taxon>
        <taxon>Ecdysozoa</taxon>
        <taxon>Arthropoda</taxon>
        <taxon>Chelicerata</taxon>
        <taxon>Arachnida</taxon>
        <taxon>Acari</taxon>
        <taxon>Acariformes</taxon>
        <taxon>Sarcoptiformes</taxon>
        <taxon>Astigmata</taxon>
        <taxon>Psoroptidia</taxon>
        <taxon>Analgoidea</taxon>
        <taxon>Pyroglyphidae</taxon>
        <taxon>Dermatophagoidinae</taxon>
        <taxon>Dermatophagoides</taxon>
    </lineage>
</organism>